<dbReference type="EMBL" id="NJHN03000049">
    <property type="protein sequence ID" value="KAH9420430.1"/>
    <property type="molecule type" value="Genomic_DNA"/>
</dbReference>
<keyword evidence="2" id="KW-1185">Reference proteome</keyword>
<organism evidence="1 2">
    <name type="scientific">Dermatophagoides pteronyssinus</name>
    <name type="common">European house dust mite</name>
    <dbReference type="NCBI Taxonomy" id="6956"/>
    <lineage>
        <taxon>Eukaryota</taxon>
        <taxon>Metazoa</taxon>
        <taxon>Ecdysozoa</taxon>
        <taxon>Arthropoda</taxon>
        <taxon>Chelicerata</taxon>
        <taxon>Arachnida</taxon>
        <taxon>Acari</taxon>
        <taxon>Acariformes</taxon>
        <taxon>Sarcoptiformes</taxon>
        <taxon>Astigmata</taxon>
        <taxon>Psoroptidia</taxon>
        <taxon>Analgoidea</taxon>
        <taxon>Pyroglyphidae</taxon>
        <taxon>Dermatophagoidinae</taxon>
        <taxon>Dermatophagoides</taxon>
    </lineage>
</organism>
<gene>
    <name evidence="1" type="ORF">DERP_014049</name>
</gene>
<reference evidence="1 2" key="1">
    <citation type="journal article" date="2018" name="J. Allergy Clin. Immunol.">
        <title>High-quality assembly of Dermatophagoides pteronyssinus genome and transcriptome reveals a wide range of novel allergens.</title>
        <authorList>
            <person name="Liu X.Y."/>
            <person name="Yang K.Y."/>
            <person name="Wang M.Q."/>
            <person name="Kwok J.S."/>
            <person name="Zeng X."/>
            <person name="Yang Z."/>
            <person name="Xiao X.J."/>
            <person name="Lau C.P."/>
            <person name="Li Y."/>
            <person name="Huang Z.M."/>
            <person name="Ba J.G."/>
            <person name="Yim A.K."/>
            <person name="Ouyang C.Y."/>
            <person name="Ngai S.M."/>
            <person name="Chan T.F."/>
            <person name="Leung E.L."/>
            <person name="Liu L."/>
            <person name="Liu Z.G."/>
            <person name="Tsui S.K."/>
        </authorList>
    </citation>
    <scope>NUCLEOTIDE SEQUENCE [LARGE SCALE GENOMIC DNA]</scope>
    <source>
        <strain evidence="1">Derp</strain>
    </source>
</reference>
<evidence type="ECO:0000313" key="1">
    <source>
        <dbReference type="EMBL" id="KAH9420430.1"/>
    </source>
</evidence>
<comment type="caution">
    <text evidence="1">The sequence shown here is derived from an EMBL/GenBank/DDBJ whole genome shotgun (WGS) entry which is preliminary data.</text>
</comment>
<reference evidence="1 2" key="2">
    <citation type="journal article" date="2022" name="Mol. Biol. Evol.">
        <title>Comparative Genomics Reveals Insights into the Divergent Evolution of Astigmatic Mites and Household Pest Adaptations.</title>
        <authorList>
            <person name="Xiong Q."/>
            <person name="Wan A.T."/>
            <person name="Liu X."/>
            <person name="Fung C.S."/>
            <person name="Xiao X."/>
            <person name="Malainual N."/>
            <person name="Hou J."/>
            <person name="Wang L."/>
            <person name="Wang M."/>
            <person name="Yang K.Y."/>
            <person name="Cui Y."/>
            <person name="Leung E.L."/>
            <person name="Nong W."/>
            <person name="Shin S.K."/>
            <person name="Au S.W."/>
            <person name="Jeong K.Y."/>
            <person name="Chew F.T."/>
            <person name="Hui J.H."/>
            <person name="Leung T.F."/>
            <person name="Tungtrongchitr A."/>
            <person name="Zhong N."/>
            <person name="Liu Z."/>
            <person name="Tsui S.K."/>
        </authorList>
    </citation>
    <scope>NUCLEOTIDE SEQUENCE [LARGE SCALE GENOMIC DNA]</scope>
    <source>
        <strain evidence="1">Derp</strain>
    </source>
</reference>
<evidence type="ECO:0000313" key="2">
    <source>
        <dbReference type="Proteomes" id="UP000887458"/>
    </source>
</evidence>
<proteinExistence type="predicted"/>
<protein>
    <submittedName>
        <fullName evidence="1">Uncharacterized protein</fullName>
    </submittedName>
</protein>
<accession>A0ABQ8JDI6</accession>
<sequence length="59" mass="6453">MVTGKQQAKCKRIQQLSLIGILPSSRVKVVPSNHHHIGHYFDSSRKSAASNTIIVSVVV</sequence>
<name>A0ABQ8JDI6_DERPT</name>
<dbReference type="Proteomes" id="UP000887458">
    <property type="component" value="Unassembled WGS sequence"/>
</dbReference>